<name>A0A804I6I1_MUSAM</name>
<evidence type="ECO:0000313" key="2">
    <source>
        <dbReference type="EMBL" id="CAG1863038.1"/>
    </source>
</evidence>
<protein>
    <submittedName>
        <fullName evidence="2">(wild Malaysian banana) hypothetical protein</fullName>
    </submittedName>
</protein>
<accession>A0A804I6I1</accession>
<dbReference type="AlphaFoldDB" id="A0A804I6I1"/>
<reference evidence="2" key="1">
    <citation type="submission" date="2021-03" db="EMBL/GenBank/DDBJ databases">
        <authorList>
            <consortium name="Genoscope - CEA"/>
            <person name="William W."/>
        </authorList>
    </citation>
    <scope>NUCLEOTIDE SEQUENCE</scope>
    <source>
        <strain evidence="2">Doubled-haploid Pahang</strain>
    </source>
</reference>
<keyword evidence="4" id="KW-1185">Reference proteome</keyword>
<dbReference type="PROSITE" id="PS51257">
    <property type="entry name" value="PROKAR_LIPOPROTEIN"/>
    <property type="match status" value="1"/>
</dbReference>
<organism evidence="3 4">
    <name type="scientific">Musa acuminata subsp. malaccensis</name>
    <name type="common">Wild banana</name>
    <name type="synonym">Musa malaccensis</name>
    <dbReference type="NCBI Taxonomy" id="214687"/>
    <lineage>
        <taxon>Eukaryota</taxon>
        <taxon>Viridiplantae</taxon>
        <taxon>Streptophyta</taxon>
        <taxon>Embryophyta</taxon>
        <taxon>Tracheophyta</taxon>
        <taxon>Spermatophyta</taxon>
        <taxon>Magnoliopsida</taxon>
        <taxon>Liliopsida</taxon>
        <taxon>Zingiberales</taxon>
        <taxon>Musaceae</taxon>
        <taxon>Musa</taxon>
    </lineage>
</organism>
<proteinExistence type="predicted"/>
<feature type="compositionally biased region" description="Gly residues" evidence="1">
    <location>
        <begin position="83"/>
        <end position="93"/>
    </location>
</feature>
<feature type="region of interest" description="Disordered" evidence="1">
    <location>
        <begin position="74"/>
        <end position="93"/>
    </location>
</feature>
<dbReference type="Proteomes" id="UP000012960">
    <property type="component" value="Unplaced"/>
</dbReference>
<dbReference type="EMBL" id="HG996467">
    <property type="protein sequence ID" value="CAG1863038.1"/>
    <property type="molecule type" value="Genomic_DNA"/>
</dbReference>
<evidence type="ECO:0000313" key="3">
    <source>
        <dbReference type="EnsemblPlants" id="Ma02_p24620.1"/>
    </source>
</evidence>
<evidence type="ECO:0000256" key="1">
    <source>
        <dbReference type="SAM" id="MobiDB-lite"/>
    </source>
</evidence>
<reference evidence="3" key="2">
    <citation type="submission" date="2021-05" db="UniProtKB">
        <authorList>
            <consortium name="EnsemblPlants"/>
        </authorList>
    </citation>
    <scope>IDENTIFICATION</scope>
    <source>
        <strain evidence="3">subsp. malaccensis</strain>
    </source>
</reference>
<dbReference type="InParanoid" id="A0A804I6I1"/>
<gene>
    <name evidence="2" type="ORF">GSMUA_79320.1</name>
</gene>
<sequence>MCRDRKTMTGYRWVAYTQTFVAATGCEWELSAKQAIGPELAHRRCLMIDAEKAKSKRFGLHDWGVQPTRVESPAAAPLISSSSGGGGRVHLWP</sequence>
<evidence type="ECO:0000313" key="4">
    <source>
        <dbReference type="Proteomes" id="UP000012960"/>
    </source>
</evidence>
<dbReference type="Gramene" id="Ma02_t24620.1">
    <property type="protein sequence ID" value="Ma02_p24620.1"/>
    <property type="gene ID" value="Ma02_g24620"/>
</dbReference>
<dbReference type="EnsemblPlants" id="Ma02_t24620.1">
    <property type="protein sequence ID" value="Ma02_p24620.1"/>
    <property type="gene ID" value="Ma02_g24620"/>
</dbReference>